<reference evidence="1" key="1">
    <citation type="submission" date="2010-06" db="EMBL/GenBank/DDBJ databases">
        <authorList>
            <person name="Muzny D."/>
            <person name="Qin X."/>
            <person name="Buhay C."/>
            <person name="Dugan-Rocha S."/>
            <person name="Ding Y."/>
            <person name="Chen G."/>
            <person name="Hawes A."/>
            <person name="Holder M."/>
            <person name="Jhangiani S."/>
            <person name="Johnson A."/>
            <person name="Khan Z."/>
            <person name="Li Z."/>
            <person name="Liu W."/>
            <person name="Liu X."/>
            <person name="Perez L."/>
            <person name="Shen H."/>
            <person name="Wang Q."/>
            <person name="Watt J."/>
            <person name="Xi L."/>
            <person name="Xin Y."/>
            <person name="Zhou J."/>
            <person name="Deng J."/>
            <person name="Jiang H."/>
            <person name="Liu Y."/>
            <person name="Qu J."/>
            <person name="Song X.-Z."/>
            <person name="Zhang L."/>
            <person name="Villasana D."/>
            <person name="Johnson A."/>
            <person name="Liu J."/>
            <person name="Liyanage D."/>
            <person name="Lorensuhewa L."/>
            <person name="Robinson T."/>
            <person name="Song A."/>
            <person name="Song B.-B."/>
            <person name="Dinh H."/>
            <person name="Thornton R."/>
            <person name="Coyle M."/>
            <person name="Francisco L."/>
            <person name="Jackson L."/>
            <person name="Javaid M."/>
            <person name="Korchina V."/>
            <person name="Kovar C."/>
            <person name="Mata R."/>
            <person name="Mathew T."/>
            <person name="Ngo R."/>
            <person name="Nguyen L."/>
            <person name="Nguyen N."/>
            <person name="Okwuonu G."/>
            <person name="Ongeri F."/>
            <person name="Pham C."/>
            <person name="Simmons D."/>
            <person name="Wilczek-Boney K."/>
            <person name="Hale W."/>
            <person name="Jakkamsetti A."/>
            <person name="Pham P."/>
            <person name="Ruth R."/>
            <person name="San Lucas F."/>
            <person name="Warren J."/>
            <person name="Zhang J."/>
            <person name="Zhao Z."/>
            <person name="Zhou C."/>
            <person name="Zhu D."/>
            <person name="Lee S."/>
            <person name="Bess C."/>
            <person name="Blankenburg K."/>
            <person name="Forbes L."/>
            <person name="Fu Q."/>
            <person name="Gubbala S."/>
            <person name="Hirani K."/>
            <person name="Jayaseelan J.C."/>
            <person name="Lara F."/>
            <person name="Munidasa M."/>
            <person name="Palculict T."/>
            <person name="Patil S."/>
            <person name="Pu L.-L."/>
            <person name="Saada N."/>
            <person name="Tang L."/>
            <person name="Weissenberger G."/>
            <person name="Zhu Y."/>
            <person name="Hemphill L."/>
            <person name="Shang Y."/>
            <person name="Youmans B."/>
            <person name="Ayvaz T."/>
            <person name="Ross M."/>
            <person name="Santibanez J."/>
            <person name="Aqrawi P."/>
            <person name="Gross S."/>
            <person name="Joshi V."/>
            <person name="Fowler G."/>
            <person name="Nazareth L."/>
            <person name="Reid J."/>
            <person name="Worley K."/>
            <person name="Petrosino J."/>
            <person name="Highlander S."/>
            <person name="Gibbs R."/>
        </authorList>
    </citation>
    <scope>NUCLEOTIDE SEQUENCE [LARGE SCALE GENOMIC DNA]</scope>
    <source>
        <strain evidence="1">ATCC 35910</strain>
    </source>
</reference>
<keyword evidence="2" id="KW-1185">Reference proteome</keyword>
<dbReference type="EMBL" id="ACKQ02000003">
    <property type="protein sequence ID" value="EFK37122.1"/>
    <property type="molecule type" value="Genomic_DNA"/>
</dbReference>
<protein>
    <recommendedName>
        <fullName evidence="3">Molecular chaperone GroES</fullName>
    </recommendedName>
</protein>
<evidence type="ECO:0008006" key="3">
    <source>
        <dbReference type="Google" id="ProtNLM"/>
    </source>
</evidence>
<evidence type="ECO:0000313" key="1">
    <source>
        <dbReference type="EMBL" id="EFK37122.1"/>
    </source>
</evidence>
<accession>A0ABN0AVM4</accession>
<name>A0ABN0AVM4_CHRGE</name>
<dbReference type="Proteomes" id="UP000002969">
    <property type="component" value="Unassembled WGS sequence"/>
</dbReference>
<evidence type="ECO:0000313" key="2">
    <source>
        <dbReference type="Proteomes" id="UP000002969"/>
    </source>
</evidence>
<proteinExistence type="predicted"/>
<organism evidence="1 2">
    <name type="scientific">Chryseobacterium gleum ATCC 35910</name>
    <dbReference type="NCBI Taxonomy" id="525257"/>
    <lineage>
        <taxon>Bacteria</taxon>
        <taxon>Pseudomonadati</taxon>
        <taxon>Bacteroidota</taxon>
        <taxon>Flavobacteriia</taxon>
        <taxon>Flavobacteriales</taxon>
        <taxon>Weeksellaceae</taxon>
        <taxon>Chryseobacterium group</taxon>
        <taxon>Chryseobacterium</taxon>
    </lineage>
</organism>
<comment type="caution">
    <text evidence="1">The sequence shown here is derived from an EMBL/GenBank/DDBJ whole genome shotgun (WGS) entry which is preliminary data.</text>
</comment>
<gene>
    <name evidence="1" type="ORF">HMPREF0204_10968</name>
</gene>
<sequence>MCGNTCTPIIDNMKNIVIIFSVLCIQLWSAQNVYMTRVEKTNDNSDKFFYRKEDAATDAVYLGEVEVQGFSKDDALVFSLVYKKAKEIGANTFQLKPFENVDGTPQPFNAANYKVALYYTPKEKLAVKHGEMYIFASSEKDQKININRKDYTIPPRTFLKLKVVPGEIYTISTKKLLGSTVKVQPKANDDNLYFQVSSLKVKSDNTGVGGLNLKSGDIIGLEKSYAEFLSIIYKEKHP</sequence>